<keyword evidence="15" id="KW-1185">Reference proteome</keyword>
<evidence type="ECO:0000256" key="5">
    <source>
        <dbReference type="ARBA" id="ARBA00022989"/>
    </source>
</evidence>
<protein>
    <recommendedName>
        <fullName evidence="13">Zn(2)-C6 fungal-type domain-containing protein</fullName>
    </recommendedName>
</protein>
<feature type="domain" description="Zn(2)-C6 fungal-type" evidence="13">
    <location>
        <begin position="12"/>
        <end position="40"/>
    </location>
</feature>
<feature type="transmembrane region" description="Helical" evidence="12">
    <location>
        <begin position="511"/>
        <end position="531"/>
    </location>
</feature>
<dbReference type="Proteomes" id="UP000287144">
    <property type="component" value="Unassembled WGS sequence"/>
</dbReference>
<keyword evidence="5 12" id="KW-1133">Transmembrane helix</keyword>
<dbReference type="EMBL" id="NKCK01000175">
    <property type="protein sequence ID" value="RSL93978.1"/>
    <property type="molecule type" value="Genomic_DNA"/>
</dbReference>
<dbReference type="GO" id="GO:0008270">
    <property type="term" value="F:zinc ion binding"/>
    <property type="evidence" value="ECO:0007669"/>
    <property type="project" value="InterPro"/>
</dbReference>
<evidence type="ECO:0000313" key="14">
    <source>
        <dbReference type="EMBL" id="RSL93978.1"/>
    </source>
</evidence>
<name>A0A428SW40_9HYPO</name>
<feature type="transmembrane region" description="Helical" evidence="12">
    <location>
        <begin position="594"/>
        <end position="614"/>
    </location>
</feature>
<keyword evidence="2 12" id="KW-0812">Transmembrane</keyword>
<evidence type="ECO:0000259" key="13">
    <source>
        <dbReference type="PROSITE" id="PS50048"/>
    </source>
</evidence>
<evidence type="ECO:0000256" key="4">
    <source>
        <dbReference type="ARBA" id="ARBA00022833"/>
    </source>
</evidence>
<feature type="transmembrane region" description="Helical" evidence="12">
    <location>
        <begin position="551"/>
        <end position="573"/>
    </location>
</feature>
<keyword evidence="9" id="KW-0804">Transcription</keyword>
<dbReference type="Gene3D" id="4.10.240.10">
    <property type="entry name" value="Zn(2)-C6 fungal-type DNA-binding domain"/>
    <property type="match status" value="1"/>
</dbReference>
<evidence type="ECO:0000256" key="12">
    <source>
        <dbReference type="SAM" id="Phobius"/>
    </source>
</evidence>
<evidence type="ECO:0000256" key="7">
    <source>
        <dbReference type="ARBA" id="ARBA00023125"/>
    </source>
</evidence>
<evidence type="ECO:0000256" key="8">
    <source>
        <dbReference type="ARBA" id="ARBA00023136"/>
    </source>
</evidence>
<keyword evidence="6" id="KW-0805">Transcription regulation</keyword>
<evidence type="ECO:0000256" key="9">
    <source>
        <dbReference type="ARBA" id="ARBA00023163"/>
    </source>
</evidence>
<dbReference type="InterPro" id="IPR052360">
    <property type="entry name" value="Transcr_Regulatory_Proteins"/>
</dbReference>
<gene>
    <name evidence="14" type="ORF">CEP52_012934</name>
</gene>
<dbReference type="GO" id="GO:0016020">
    <property type="term" value="C:membrane"/>
    <property type="evidence" value="ECO:0007669"/>
    <property type="project" value="UniProtKB-SubCell"/>
</dbReference>
<dbReference type="STRING" id="1325735.A0A428SW40"/>
<evidence type="ECO:0000256" key="1">
    <source>
        <dbReference type="ARBA" id="ARBA00004141"/>
    </source>
</evidence>
<comment type="subcellular location">
    <subcellularLocation>
        <location evidence="1">Membrane</location>
        <topology evidence="1">Multi-pass membrane protein</topology>
    </subcellularLocation>
</comment>
<feature type="region of interest" description="Disordered" evidence="11">
    <location>
        <begin position="684"/>
        <end position="717"/>
    </location>
</feature>
<keyword evidence="8 12" id="KW-0472">Membrane</keyword>
<dbReference type="PROSITE" id="PS00463">
    <property type="entry name" value="ZN2_CY6_FUNGAL_1"/>
    <property type="match status" value="1"/>
</dbReference>
<dbReference type="Pfam" id="PF00172">
    <property type="entry name" value="Zn_clus"/>
    <property type="match status" value="1"/>
</dbReference>
<sequence length="717" mass="80877">MARIGSQKVKTGCLTCKTRKIKCDETWPRCKRCTSTGRTCDGYRPPPAGSLSWDVLLRPQPRLLPSTDGREARSLSFFHRAVAPVISGPFDGSFWTHFVTQVAHAEPVARHAVVAISSLFENFDPGASGVATLDRFAIFHYNQAIKKLVEDPSPDMDLVLIVCILFICIDFLRGDRRTATKHVHHGVQLLNQAGNNSKLTAVFSQMSVFPLFFVQSGSEIPHLATHAFNNKPANPVFHSLVEAQHALDLLGIRTLRLIRVANPYRFGVDSGERPPQELLDQQFFLSRDMTAWGDAFARFQASRAVDSREDATSLALKIRHMIGRIWVAECLDKGEMGYDARKAEFEEVVRCARLAAEQNDSLKSDALPRPKFMFDLGFNPMLHFLIIKCRYFNLRVEALALLKKLSYARESLWDASLVYDISKRIIEVEHNVKLPTDKRWCWVIIMASIWEMMAFIFRALSTKDQQSKGIYLVFQIFILLAPIWVNAYAYMTLGRMVYYFLPWRSILGMPAATLAAIFVGLDIVSFIVQLIGGSMAGPGAPPQEQQRAIHIYMGGIGLQEFFIVLFVGLCIRFQAKMHKLKGPGGFKDFITSSWGMLITALYFSLAMISIRIIYRLIEFSGGMGKDNALVTHEVYFYLLEAVPMFLALLVFNFVHPGRIMTGPHSDMPGLFSLIKNKLSRNKGKELLDDRSDSDVELRQERQMPRAAGHYSDSPARA</sequence>
<evidence type="ECO:0000256" key="3">
    <source>
        <dbReference type="ARBA" id="ARBA00022723"/>
    </source>
</evidence>
<feature type="transmembrane region" description="Helical" evidence="12">
    <location>
        <begin position="634"/>
        <end position="654"/>
    </location>
</feature>
<evidence type="ECO:0000256" key="10">
    <source>
        <dbReference type="ARBA" id="ARBA00023242"/>
    </source>
</evidence>
<keyword evidence="7" id="KW-0238">DNA-binding</keyword>
<dbReference type="PANTHER" id="PTHR36206">
    <property type="entry name" value="ASPERCRYPTIN BIOSYNTHESIS CLUSTER-SPECIFIC TRANSCRIPTION REGULATOR ATNN-RELATED"/>
    <property type="match status" value="1"/>
</dbReference>
<dbReference type="InterPro" id="IPR007568">
    <property type="entry name" value="RTA1"/>
</dbReference>
<feature type="transmembrane region" description="Helical" evidence="12">
    <location>
        <begin position="440"/>
        <end position="457"/>
    </location>
</feature>
<keyword evidence="10" id="KW-0539">Nucleus</keyword>
<evidence type="ECO:0000256" key="2">
    <source>
        <dbReference type="ARBA" id="ARBA00022692"/>
    </source>
</evidence>
<dbReference type="GO" id="GO:0003677">
    <property type="term" value="F:DNA binding"/>
    <property type="evidence" value="ECO:0007669"/>
    <property type="project" value="UniProtKB-KW"/>
</dbReference>
<feature type="compositionally biased region" description="Basic and acidic residues" evidence="11">
    <location>
        <begin position="684"/>
        <end position="703"/>
    </location>
</feature>
<dbReference type="SMART" id="SM00066">
    <property type="entry name" value="GAL4"/>
    <property type="match status" value="1"/>
</dbReference>
<evidence type="ECO:0000313" key="15">
    <source>
        <dbReference type="Proteomes" id="UP000287144"/>
    </source>
</evidence>
<proteinExistence type="predicted"/>
<dbReference type="Pfam" id="PF04479">
    <property type="entry name" value="RTA1"/>
    <property type="match status" value="1"/>
</dbReference>
<reference evidence="14 15" key="1">
    <citation type="submission" date="2017-06" db="EMBL/GenBank/DDBJ databases">
        <title>Comparative genomic analysis of Ambrosia Fusariam Clade fungi.</title>
        <authorList>
            <person name="Stajich J.E."/>
            <person name="Carrillo J."/>
            <person name="Kijimoto T."/>
            <person name="Eskalen A."/>
            <person name="O'Donnell K."/>
            <person name="Kasson M."/>
        </authorList>
    </citation>
    <scope>NUCLEOTIDE SEQUENCE [LARGE SCALE GENOMIC DNA]</scope>
    <source>
        <strain evidence="14 15">NRRL62579</strain>
    </source>
</reference>
<comment type="caution">
    <text evidence="14">The sequence shown here is derived from an EMBL/GenBank/DDBJ whole genome shotgun (WGS) entry which is preliminary data.</text>
</comment>
<dbReference type="PANTHER" id="PTHR36206:SF16">
    <property type="entry name" value="TRANSCRIPTION FACTOR DOMAIN-CONTAINING PROTEIN-RELATED"/>
    <property type="match status" value="1"/>
</dbReference>
<keyword evidence="3" id="KW-0479">Metal-binding</keyword>
<dbReference type="InterPro" id="IPR001138">
    <property type="entry name" value="Zn2Cys6_DnaBD"/>
</dbReference>
<evidence type="ECO:0000256" key="11">
    <source>
        <dbReference type="SAM" id="MobiDB-lite"/>
    </source>
</evidence>
<keyword evidence="4" id="KW-0862">Zinc</keyword>
<feature type="transmembrane region" description="Helical" evidence="12">
    <location>
        <begin position="469"/>
        <end position="490"/>
    </location>
</feature>
<dbReference type="PROSITE" id="PS50048">
    <property type="entry name" value="ZN2_CY6_FUNGAL_2"/>
    <property type="match status" value="1"/>
</dbReference>
<organism evidence="14 15">
    <name type="scientific">Fusarium oligoseptatum</name>
    <dbReference type="NCBI Taxonomy" id="2604345"/>
    <lineage>
        <taxon>Eukaryota</taxon>
        <taxon>Fungi</taxon>
        <taxon>Dikarya</taxon>
        <taxon>Ascomycota</taxon>
        <taxon>Pezizomycotina</taxon>
        <taxon>Sordariomycetes</taxon>
        <taxon>Hypocreomycetidae</taxon>
        <taxon>Hypocreales</taxon>
        <taxon>Nectriaceae</taxon>
        <taxon>Fusarium</taxon>
        <taxon>Fusarium solani species complex</taxon>
    </lineage>
</organism>
<dbReference type="GO" id="GO:0000981">
    <property type="term" value="F:DNA-binding transcription factor activity, RNA polymerase II-specific"/>
    <property type="evidence" value="ECO:0007669"/>
    <property type="project" value="InterPro"/>
</dbReference>
<dbReference type="SUPFAM" id="SSF57701">
    <property type="entry name" value="Zn2/Cys6 DNA-binding domain"/>
    <property type="match status" value="1"/>
</dbReference>
<dbReference type="InterPro" id="IPR036864">
    <property type="entry name" value="Zn2-C6_fun-type_DNA-bd_sf"/>
</dbReference>
<dbReference type="AlphaFoldDB" id="A0A428SW40"/>
<dbReference type="CDD" id="cd00067">
    <property type="entry name" value="GAL4"/>
    <property type="match status" value="1"/>
</dbReference>
<evidence type="ECO:0000256" key="6">
    <source>
        <dbReference type="ARBA" id="ARBA00023015"/>
    </source>
</evidence>
<accession>A0A428SW40</accession>